<dbReference type="Proteomes" id="UP001231189">
    <property type="component" value="Unassembled WGS sequence"/>
</dbReference>
<reference evidence="4" key="1">
    <citation type="submission" date="2023-07" db="EMBL/GenBank/DDBJ databases">
        <title>A chromosome-level genome assembly of Lolium multiflorum.</title>
        <authorList>
            <person name="Chen Y."/>
            <person name="Copetti D."/>
            <person name="Kolliker R."/>
            <person name="Studer B."/>
        </authorList>
    </citation>
    <scope>NUCLEOTIDE SEQUENCE</scope>
    <source>
        <strain evidence="4">02402/16</strain>
        <tissue evidence="4">Leaf</tissue>
    </source>
</reference>
<protein>
    <recommendedName>
        <fullName evidence="6">CCHC-type domain-containing protein</fullName>
    </recommendedName>
</protein>
<gene>
    <name evidence="4" type="ORF">QYE76_030424</name>
</gene>
<evidence type="ECO:0000259" key="2">
    <source>
        <dbReference type="Pfam" id="PF14111"/>
    </source>
</evidence>
<evidence type="ECO:0000259" key="3">
    <source>
        <dbReference type="Pfam" id="PF14392"/>
    </source>
</evidence>
<accession>A0AAD8QPV9</accession>
<organism evidence="4 5">
    <name type="scientific">Lolium multiflorum</name>
    <name type="common">Italian ryegrass</name>
    <name type="synonym">Lolium perenne subsp. multiflorum</name>
    <dbReference type="NCBI Taxonomy" id="4521"/>
    <lineage>
        <taxon>Eukaryota</taxon>
        <taxon>Viridiplantae</taxon>
        <taxon>Streptophyta</taxon>
        <taxon>Embryophyta</taxon>
        <taxon>Tracheophyta</taxon>
        <taxon>Spermatophyta</taxon>
        <taxon>Magnoliopsida</taxon>
        <taxon>Liliopsida</taxon>
        <taxon>Poales</taxon>
        <taxon>Poaceae</taxon>
        <taxon>BOP clade</taxon>
        <taxon>Pooideae</taxon>
        <taxon>Poodae</taxon>
        <taxon>Poeae</taxon>
        <taxon>Poeae Chloroplast Group 2 (Poeae type)</taxon>
        <taxon>Loliodinae</taxon>
        <taxon>Loliinae</taxon>
        <taxon>Lolium</taxon>
    </lineage>
</organism>
<evidence type="ECO:0000313" key="4">
    <source>
        <dbReference type="EMBL" id="KAK1606751.1"/>
    </source>
</evidence>
<dbReference type="PANTHER" id="PTHR31286:SF166">
    <property type="entry name" value="OS01G0177800 PROTEIN"/>
    <property type="match status" value="1"/>
</dbReference>
<feature type="domain" description="Zinc knuckle CX2CX4HX4C" evidence="3">
    <location>
        <begin position="196"/>
        <end position="239"/>
    </location>
</feature>
<dbReference type="AlphaFoldDB" id="A0AAD8QPV9"/>
<feature type="compositionally biased region" description="Basic and acidic residues" evidence="1">
    <location>
        <begin position="298"/>
        <end position="313"/>
    </location>
</feature>
<sequence>MSGSQEKMKGKLGEEVEKAAEGVDSMMGRLNLLADVTDVVEMSDDEDDGGSTPEKWSLVGKVLSPNVVHIQSIRAAMRPAWGNPRGLRIKPGGDNVFVADFTNRADRDWALAGTPWMVGRHAVLLQELDALLRPSDVRFDTMSIWTRIMDLPFGWMNDKKGLKIAKLIDKQCSVDVDEFGEASGTFLRARVAIPVDQPLRRWVIVRRDGHDERFNLQYEKLPFYCFSCGLIGHGELECKNPADRDAMGKLPFDRNLRVPDEHRRRVQSFGQAAASSDWSGSSTRSDSRAHSMGLSAENKVEQEVTSPMKDKGSGQEAHICLSVARSLFPGKEKTLTGSGRKRKTTKTATTAKSLSGTVSAKVQALEKANTPQVLSITGPLVDHGGADGSLAGLGGVSSSEGIKKQRMEAFSFTSSSVVAANVVQPHPGQ</sequence>
<feature type="compositionally biased region" description="Low complexity" evidence="1">
    <location>
        <begin position="272"/>
        <end position="284"/>
    </location>
</feature>
<dbReference type="EMBL" id="JAUUTY010000007">
    <property type="protein sequence ID" value="KAK1606751.1"/>
    <property type="molecule type" value="Genomic_DNA"/>
</dbReference>
<evidence type="ECO:0008006" key="6">
    <source>
        <dbReference type="Google" id="ProtNLM"/>
    </source>
</evidence>
<dbReference type="InterPro" id="IPR040256">
    <property type="entry name" value="At4g02000-like"/>
</dbReference>
<proteinExistence type="predicted"/>
<dbReference type="Pfam" id="PF14111">
    <property type="entry name" value="DUF4283"/>
    <property type="match status" value="1"/>
</dbReference>
<feature type="region of interest" description="Disordered" evidence="1">
    <location>
        <begin position="265"/>
        <end position="315"/>
    </location>
</feature>
<evidence type="ECO:0000313" key="5">
    <source>
        <dbReference type="Proteomes" id="UP001231189"/>
    </source>
</evidence>
<dbReference type="InterPro" id="IPR025558">
    <property type="entry name" value="DUF4283"/>
</dbReference>
<keyword evidence="5" id="KW-1185">Reference proteome</keyword>
<name>A0AAD8QPV9_LOLMU</name>
<feature type="domain" description="DUF4283" evidence="2">
    <location>
        <begin position="55"/>
        <end position="130"/>
    </location>
</feature>
<dbReference type="PANTHER" id="PTHR31286">
    <property type="entry name" value="GLYCINE-RICH CELL WALL STRUCTURAL PROTEIN 1.8-LIKE"/>
    <property type="match status" value="1"/>
</dbReference>
<comment type="caution">
    <text evidence="4">The sequence shown here is derived from an EMBL/GenBank/DDBJ whole genome shotgun (WGS) entry which is preliminary data.</text>
</comment>
<evidence type="ECO:0000256" key="1">
    <source>
        <dbReference type="SAM" id="MobiDB-lite"/>
    </source>
</evidence>
<dbReference type="InterPro" id="IPR025836">
    <property type="entry name" value="Zn_knuckle_CX2CX4HX4C"/>
</dbReference>
<dbReference type="Pfam" id="PF14392">
    <property type="entry name" value="zf-CCHC_4"/>
    <property type="match status" value="1"/>
</dbReference>